<dbReference type="Proteomes" id="UP000759529">
    <property type="component" value="Unassembled WGS sequence"/>
</dbReference>
<proteinExistence type="predicted"/>
<reference evidence="2 3" key="1">
    <citation type="submission" date="2021-02" db="EMBL/GenBank/DDBJ databases">
        <authorList>
            <person name="Jung H.S."/>
            <person name="Chun B.H."/>
            <person name="Jeon C.O."/>
        </authorList>
    </citation>
    <scope>NUCLEOTIDE SEQUENCE [LARGE SCALE GENOMIC DNA]</scope>
    <source>
        <strain evidence="2 3">LMG 25203</strain>
    </source>
</reference>
<name>A0ABS2CT76_9FLAO</name>
<comment type="caution">
    <text evidence="2">The sequence shown here is derived from an EMBL/GenBank/DDBJ whole genome shotgun (WGS) entry which is preliminary data.</text>
</comment>
<gene>
    <name evidence="2" type="ORF">H9X54_002065</name>
</gene>
<evidence type="ECO:0000313" key="2">
    <source>
        <dbReference type="EMBL" id="MBM6498086.1"/>
    </source>
</evidence>
<keyword evidence="3" id="KW-1185">Reference proteome</keyword>
<keyword evidence="1" id="KW-0732">Signal</keyword>
<accession>A0ABS2CT76</accession>
<evidence type="ECO:0000313" key="3">
    <source>
        <dbReference type="Proteomes" id="UP000759529"/>
    </source>
</evidence>
<feature type="chain" id="PRO_5046267638" evidence="1">
    <location>
        <begin position="21"/>
        <end position="145"/>
    </location>
</feature>
<evidence type="ECO:0000256" key="1">
    <source>
        <dbReference type="SAM" id="SignalP"/>
    </source>
</evidence>
<dbReference type="RefSeq" id="WP_187658663.1">
    <property type="nucleotide sequence ID" value="NZ_JACSOD020000381.1"/>
</dbReference>
<organism evidence="2 3">
    <name type="scientific">Flavobacterium macrobrachii</name>
    <dbReference type="NCBI Taxonomy" id="591204"/>
    <lineage>
        <taxon>Bacteria</taxon>
        <taxon>Pseudomonadati</taxon>
        <taxon>Bacteroidota</taxon>
        <taxon>Flavobacteriia</taxon>
        <taxon>Flavobacteriales</taxon>
        <taxon>Flavobacteriaceae</taxon>
        <taxon>Flavobacterium</taxon>
    </lineage>
</organism>
<dbReference type="EMBL" id="JACSOD020000381">
    <property type="protein sequence ID" value="MBM6498086.1"/>
    <property type="molecule type" value="Genomic_DNA"/>
</dbReference>
<feature type="signal peptide" evidence="1">
    <location>
        <begin position="1"/>
        <end position="20"/>
    </location>
</feature>
<sequence length="145" mass="17053">MKKKLIIILFLSLTNSFSQSVDNPNLVEKIKLKSANFLLEKGEIENIDNYKSKISIIEILETKVIGYNKIGIYRLFPHKSPSNTYILLKKNSDIQFIDLKDFEKSFKSIFKFLNSTTFDDEKKIIYLEKIIEVYQNNNYSEKIKL</sequence>
<protein>
    <submittedName>
        <fullName evidence="2">Uncharacterized protein</fullName>
    </submittedName>
</protein>